<dbReference type="EMBL" id="CP062796">
    <property type="protein sequence ID" value="QUL97832.1"/>
    <property type="molecule type" value="Genomic_DNA"/>
</dbReference>
<keyword evidence="7 12" id="KW-0067">ATP-binding</keyword>
<keyword evidence="6 12" id="KW-0547">Nucleotide-binding</keyword>
<dbReference type="Gene3D" id="1.10.287.40">
    <property type="entry name" value="Serine-tRNA synthetase, tRNA binding domain"/>
    <property type="match status" value="1"/>
</dbReference>
<evidence type="ECO:0000256" key="3">
    <source>
        <dbReference type="ARBA" id="ARBA00010728"/>
    </source>
</evidence>
<dbReference type="InterPro" id="IPR010978">
    <property type="entry name" value="tRNA-bd_arm"/>
</dbReference>
<comment type="caution">
    <text evidence="12">Lacks conserved residue(s) required for the propagation of feature annotation.</text>
</comment>
<comment type="similarity">
    <text evidence="3 12">Belongs to the class-II aminoacyl-tRNA synthetase family. Type-1 seryl-tRNA synthetase subfamily.</text>
</comment>
<feature type="binding site" evidence="12">
    <location>
        <position position="384"/>
    </location>
    <ligand>
        <name>L-serine</name>
        <dbReference type="ChEBI" id="CHEBI:33384"/>
    </ligand>
</feature>
<dbReference type="InterPro" id="IPR042103">
    <property type="entry name" value="SerRS_1_N_sf"/>
</dbReference>
<accession>A0AAT9LB32</accession>
<comment type="function">
    <text evidence="12">Catalyzes the attachment of serine to tRNA(Ser). Is also able to aminoacylate tRNA(Sec) with serine, to form the misacylated tRNA L-seryl-tRNA(Sec), which will be further converted into selenocysteinyl-tRNA(Sec).</text>
</comment>
<feature type="domain" description="Aminoacyl-transfer RNA synthetases class-II family profile" evidence="16">
    <location>
        <begin position="138"/>
        <end position="409"/>
    </location>
</feature>
<evidence type="ECO:0000256" key="1">
    <source>
        <dbReference type="ARBA" id="ARBA00004496"/>
    </source>
</evidence>
<dbReference type="PIRSF" id="PIRSF001529">
    <property type="entry name" value="Ser-tRNA-synth_IIa"/>
    <property type="match status" value="1"/>
</dbReference>
<evidence type="ECO:0000256" key="10">
    <source>
        <dbReference type="ARBA" id="ARBA00047929"/>
    </source>
</evidence>
<evidence type="ECO:0000256" key="5">
    <source>
        <dbReference type="ARBA" id="ARBA00022598"/>
    </source>
</evidence>
<dbReference type="InterPro" id="IPR002314">
    <property type="entry name" value="aa-tRNA-synt_IIb"/>
</dbReference>
<dbReference type="PANTHER" id="PTHR43697">
    <property type="entry name" value="SERYL-TRNA SYNTHETASE"/>
    <property type="match status" value="1"/>
</dbReference>
<feature type="binding site" evidence="12 14">
    <location>
        <begin position="261"/>
        <end position="263"/>
    </location>
    <ligand>
        <name>ATP</name>
        <dbReference type="ChEBI" id="CHEBI:30616"/>
    </ligand>
</feature>
<reference evidence="17" key="2">
    <citation type="journal article" date="2023" name="Biology">
        <title>Prokaryotic Life Associated with Coal-Fire Gas Vents Revealed by Metagenomics.</title>
        <authorList>
            <person name="Kadnikov V.V."/>
            <person name="Mardanov A.V."/>
            <person name="Beletsky A.V."/>
            <person name="Karnachuk O.V."/>
            <person name="Ravin N.V."/>
        </authorList>
    </citation>
    <scope>NUCLEOTIDE SEQUENCE</scope>
    <source>
        <strain evidence="17">Bu02</strain>
    </source>
</reference>
<comment type="catalytic activity">
    <reaction evidence="11 12">
        <text>tRNA(Ser) + L-serine + ATP = L-seryl-tRNA(Ser) + AMP + diphosphate + H(+)</text>
        <dbReference type="Rhea" id="RHEA:12292"/>
        <dbReference type="Rhea" id="RHEA-COMP:9669"/>
        <dbReference type="Rhea" id="RHEA-COMP:9703"/>
        <dbReference type="ChEBI" id="CHEBI:15378"/>
        <dbReference type="ChEBI" id="CHEBI:30616"/>
        <dbReference type="ChEBI" id="CHEBI:33019"/>
        <dbReference type="ChEBI" id="CHEBI:33384"/>
        <dbReference type="ChEBI" id="CHEBI:78442"/>
        <dbReference type="ChEBI" id="CHEBI:78533"/>
        <dbReference type="ChEBI" id="CHEBI:456215"/>
        <dbReference type="EC" id="6.1.1.11"/>
    </reaction>
</comment>
<dbReference type="Gene3D" id="3.30.930.10">
    <property type="entry name" value="Bira Bifunctional Protein, Domain 2"/>
    <property type="match status" value="1"/>
</dbReference>
<feature type="binding site" evidence="12 14">
    <location>
        <begin position="348"/>
        <end position="351"/>
    </location>
    <ligand>
        <name>ATP</name>
        <dbReference type="ChEBI" id="CHEBI:30616"/>
    </ligand>
</feature>
<dbReference type="GO" id="GO:0004828">
    <property type="term" value="F:serine-tRNA ligase activity"/>
    <property type="evidence" value="ECO:0007669"/>
    <property type="project" value="UniProtKB-UniRule"/>
</dbReference>
<dbReference type="CDD" id="cd00770">
    <property type="entry name" value="SerRS_core"/>
    <property type="match status" value="1"/>
</dbReference>
<evidence type="ECO:0000256" key="12">
    <source>
        <dbReference type="HAMAP-Rule" id="MF_00176"/>
    </source>
</evidence>
<dbReference type="GO" id="GO:0016740">
    <property type="term" value="F:transferase activity"/>
    <property type="evidence" value="ECO:0007669"/>
    <property type="project" value="UniProtKB-ARBA"/>
</dbReference>
<evidence type="ECO:0000256" key="11">
    <source>
        <dbReference type="ARBA" id="ARBA00048823"/>
    </source>
</evidence>
<gene>
    <name evidence="12 17" type="primary">serS</name>
    <name evidence="17" type="ORF">IMF26_06970</name>
</gene>
<dbReference type="InterPro" id="IPR045864">
    <property type="entry name" value="aa-tRNA-synth_II/BPL/LPL"/>
</dbReference>
<dbReference type="Pfam" id="PF02403">
    <property type="entry name" value="Seryl_tRNA_N"/>
    <property type="match status" value="1"/>
</dbReference>
<sequence>MLDLKFIREHPELVQKALSDRNYEFDLSRVLILDEEVRKLKGETEGLRAKRNEIAAKVAEAKRKGLDSSEDMAVGAQVAENISRLESTLAEKERQLHELLTIIPNIPHQSVPVGPDESHNVELKRWGEVRKFDFEPVPHWDLGPRLGILDLERAAKMAGSRFPLLKGEGARLERALINFMLDVHVKRQGYTEIFPPFLVNERSMFGTGQLPKFKGDMFKIENLDLFLIPTAEVPVTNVHREEILHKEALPIKYVAYSACFRLEAGSTGKDTRGVIRNHQFNKVELVHFTLPEKSYDALEELTRDAEEILELLELPYRRVLLCTGDMGFASAKTYDLEVWLPSYNGYKEISSCSNFEDFQARRAGIRFKRDPKSRPEYVHTLNGSGLAVGRTWAAILENYQNRDGSVTIPPALRPYMDGMTVMGK</sequence>
<evidence type="ECO:0000256" key="2">
    <source>
        <dbReference type="ARBA" id="ARBA00005045"/>
    </source>
</evidence>
<dbReference type="Pfam" id="PF00587">
    <property type="entry name" value="tRNA-synt_2b"/>
    <property type="match status" value="1"/>
</dbReference>
<dbReference type="GO" id="GO:0140096">
    <property type="term" value="F:catalytic activity, acting on a protein"/>
    <property type="evidence" value="ECO:0007669"/>
    <property type="project" value="UniProtKB-ARBA"/>
</dbReference>
<dbReference type="InterPro" id="IPR002317">
    <property type="entry name" value="Ser-tRNA-ligase_type_1"/>
</dbReference>
<dbReference type="KEGG" id="fcz:IMF26_06970"/>
<comment type="pathway">
    <text evidence="2 12">Aminoacyl-tRNA biosynthesis; selenocysteinyl-tRNA(Sec) biosynthesis; L-seryl-tRNA(Sec) from L-serine and tRNA(Sec): step 1/1.</text>
</comment>
<dbReference type="PROSITE" id="PS50862">
    <property type="entry name" value="AA_TRNA_LIGASE_II"/>
    <property type="match status" value="1"/>
</dbReference>
<dbReference type="SUPFAM" id="SSF46589">
    <property type="entry name" value="tRNA-binding arm"/>
    <property type="match status" value="1"/>
</dbReference>
<keyword evidence="4 12" id="KW-0963">Cytoplasm</keyword>
<reference evidence="17" key="1">
    <citation type="submission" date="2020-10" db="EMBL/GenBank/DDBJ databases">
        <authorList>
            <person name="Kadnikov V."/>
            <person name="Beletsky A.V."/>
            <person name="Mardanov A.V."/>
            <person name="Karnachuk O.V."/>
            <person name="Ravin N.V."/>
        </authorList>
    </citation>
    <scope>NUCLEOTIDE SEQUENCE</scope>
    <source>
        <strain evidence="17">Bu02</strain>
    </source>
</reference>
<dbReference type="GO" id="GO:0006434">
    <property type="term" value="P:seryl-tRNA aminoacylation"/>
    <property type="evidence" value="ECO:0007669"/>
    <property type="project" value="UniProtKB-UniRule"/>
</dbReference>
<feature type="binding site" evidence="12 13">
    <location>
        <position position="284"/>
    </location>
    <ligand>
        <name>L-serine</name>
        <dbReference type="ChEBI" id="CHEBI:33384"/>
    </ligand>
</feature>
<dbReference type="InterPro" id="IPR033729">
    <property type="entry name" value="SerRS_core"/>
</dbReference>
<dbReference type="PRINTS" id="PR00981">
    <property type="entry name" value="TRNASYNTHSER"/>
</dbReference>
<feature type="coiled-coil region" evidence="15">
    <location>
        <begin position="44"/>
        <end position="102"/>
    </location>
</feature>
<keyword evidence="9 12" id="KW-0030">Aminoacyl-tRNA synthetase</keyword>
<evidence type="ECO:0000256" key="13">
    <source>
        <dbReference type="PIRSR" id="PIRSR001529-1"/>
    </source>
</evidence>
<evidence type="ECO:0000256" key="15">
    <source>
        <dbReference type="SAM" id="Coils"/>
    </source>
</evidence>
<evidence type="ECO:0000256" key="6">
    <source>
        <dbReference type="ARBA" id="ARBA00022741"/>
    </source>
</evidence>
<dbReference type="AlphaFoldDB" id="A0AAT9LB32"/>
<feature type="binding site" evidence="12">
    <location>
        <begin position="230"/>
        <end position="232"/>
    </location>
    <ligand>
        <name>L-serine</name>
        <dbReference type="ChEBI" id="CHEBI:33384"/>
    </ligand>
</feature>
<dbReference type="InterPro" id="IPR015866">
    <property type="entry name" value="Ser-tRNA-synth_1_N"/>
</dbReference>
<evidence type="ECO:0000313" key="17">
    <source>
        <dbReference type="EMBL" id="QUL97832.1"/>
    </source>
</evidence>
<comment type="domain">
    <text evidence="12">Consists of two distinct domains, a catalytic core and a N-terminal extension that is involved in tRNA binding.</text>
</comment>
<keyword evidence="15" id="KW-0175">Coiled coil</keyword>
<dbReference type="EC" id="6.1.1.11" evidence="12"/>
<feature type="binding site" evidence="13">
    <location>
        <position position="382"/>
    </location>
    <ligand>
        <name>L-serine</name>
        <dbReference type="ChEBI" id="CHEBI:33384"/>
    </ligand>
</feature>
<evidence type="ECO:0000256" key="4">
    <source>
        <dbReference type="ARBA" id="ARBA00022490"/>
    </source>
</evidence>
<comment type="catalytic activity">
    <reaction evidence="10 12">
        <text>tRNA(Sec) + L-serine + ATP = L-seryl-tRNA(Sec) + AMP + diphosphate + H(+)</text>
        <dbReference type="Rhea" id="RHEA:42580"/>
        <dbReference type="Rhea" id="RHEA-COMP:9742"/>
        <dbReference type="Rhea" id="RHEA-COMP:10128"/>
        <dbReference type="ChEBI" id="CHEBI:15378"/>
        <dbReference type="ChEBI" id="CHEBI:30616"/>
        <dbReference type="ChEBI" id="CHEBI:33019"/>
        <dbReference type="ChEBI" id="CHEBI:33384"/>
        <dbReference type="ChEBI" id="CHEBI:78442"/>
        <dbReference type="ChEBI" id="CHEBI:78533"/>
        <dbReference type="ChEBI" id="CHEBI:456215"/>
        <dbReference type="EC" id="6.1.1.11"/>
    </reaction>
</comment>
<dbReference type="SUPFAM" id="SSF55681">
    <property type="entry name" value="Class II aaRS and biotin synthetases"/>
    <property type="match status" value="1"/>
</dbReference>
<evidence type="ECO:0000256" key="14">
    <source>
        <dbReference type="PIRSR" id="PIRSR001529-2"/>
    </source>
</evidence>
<evidence type="ECO:0000259" key="16">
    <source>
        <dbReference type="PROSITE" id="PS50862"/>
    </source>
</evidence>
<dbReference type="PANTHER" id="PTHR43697:SF1">
    <property type="entry name" value="SERINE--TRNA LIGASE"/>
    <property type="match status" value="1"/>
</dbReference>
<protein>
    <recommendedName>
        <fullName evidence="12">Serine--tRNA ligase</fullName>
        <ecNumber evidence="12">6.1.1.11</ecNumber>
    </recommendedName>
    <alternativeName>
        <fullName evidence="12">Seryl-tRNA synthetase</fullName>
        <shortName evidence="12">SerRS</shortName>
    </alternativeName>
    <alternativeName>
        <fullName evidence="12">Seryl-tRNA(Ser/Sec) synthetase</fullName>
    </alternativeName>
</protein>
<dbReference type="NCBIfam" id="TIGR00414">
    <property type="entry name" value="serS"/>
    <property type="match status" value="1"/>
</dbReference>
<keyword evidence="5 12" id="KW-0436">Ligase</keyword>
<organism evidence="17">
    <name type="scientific">Candidatus Fermentithermobacillus carboniphilus</name>
    <dbReference type="NCBI Taxonomy" id="3085328"/>
    <lineage>
        <taxon>Bacteria</taxon>
        <taxon>Bacillati</taxon>
        <taxon>Bacillota</taxon>
        <taxon>Candidatus Fermentithermobacillia</taxon>
        <taxon>Candidatus Fermentithermobacillales</taxon>
        <taxon>Candidatus Fermentithermobacillaceae</taxon>
        <taxon>Candidatus Fermentithermobacillus</taxon>
    </lineage>
</organism>
<comment type="subcellular location">
    <subcellularLocation>
        <location evidence="1 12">Cytoplasm</location>
    </subcellularLocation>
</comment>
<comment type="subunit">
    <text evidence="12">Homodimer. The tRNA molecule binds across the dimer.</text>
</comment>
<dbReference type="HAMAP" id="MF_00176">
    <property type="entry name" value="Ser_tRNA_synth_type1"/>
    <property type="match status" value="1"/>
</dbReference>
<feature type="binding site" evidence="13">
    <location>
        <position position="230"/>
    </location>
    <ligand>
        <name>L-serine</name>
        <dbReference type="ChEBI" id="CHEBI:33384"/>
    </ligand>
</feature>
<evidence type="ECO:0000256" key="9">
    <source>
        <dbReference type="ARBA" id="ARBA00023146"/>
    </source>
</evidence>
<dbReference type="InterPro" id="IPR006195">
    <property type="entry name" value="aa-tRNA-synth_II"/>
</dbReference>
<dbReference type="GO" id="GO:0005524">
    <property type="term" value="F:ATP binding"/>
    <property type="evidence" value="ECO:0007669"/>
    <property type="project" value="UniProtKB-UniRule"/>
</dbReference>
<evidence type="ECO:0000256" key="8">
    <source>
        <dbReference type="ARBA" id="ARBA00022917"/>
    </source>
</evidence>
<feature type="binding site" evidence="13">
    <location>
        <position position="261"/>
    </location>
    <ligand>
        <name>L-serine</name>
        <dbReference type="ChEBI" id="CHEBI:33384"/>
    </ligand>
</feature>
<dbReference type="GO" id="GO:0005737">
    <property type="term" value="C:cytoplasm"/>
    <property type="evidence" value="ECO:0007669"/>
    <property type="project" value="UniProtKB-SubCell"/>
</dbReference>
<evidence type="ECO:0000256" key="7">
    <source>
        <dbReference type="ARBA" id="ARBA00022840"/>
    </source>
</evidence>
<keyword evidence="8 12" id="KW-0648">Protein biosynthesis</keyword>
<dbReference type="GO" id="GO:0016260">
    <property type="term" value="P:selenocysteine biosynthetic process"/>
    <property type="evidence" value="ECO:0007669"/>
    <property type="project" value="UniProtKB-UniRule"/>
</dbReference>
<name>A0AAT9LB32_9FIRM</name>
<proteinExistence type="inferred from homology"/>